<dbReference type="SUPFAM" id="SSF53448">
    <property type="entry name" value="Nucleotide-diphospho-sugar transferases"/>
    <property type="match status" value="1"/>
</dbReference>
<dbReference type="InterPro" id="IPR001173">
    <property type="entry name" value="Glyco_trans_2-like"/>
</dbReference>
<keyword evidence="1" id="KW-0472">Membrane</keyword>
<dbReference type="PANTHER" id="PTHR48090">
    <property type="entry name" value="UNDECAPRENYL-PHOSPHATE 4-DEOXY-4-FORMAMIDO-L-ARABINOSE TRANSFERASE-RELATED"/>
    <property type="match status" value="1"/>
</dbReference>
<name>A0A927AUU1_9BACT</name>
<reference evidence="3" key="1">
    <citation type="submission" date="2020-09" db="EMBL/GenBank/DDBJ databases">
        <authorList>
            <person name="Kim M.K."/>
        </authorList>
    </citation>
    <scope>NUCLEOTIDE SEQUENCE</scope>
    <source>
        <strain evidence="3">BT702</strain>
    </source>
</reference>
<dbReference type="InterPro" id="IPR050256">
    <property type="entry name" value="Glycosyltransferase_2"/>
</dbReference>
<sequence>MITTLLIAWLLVVSIQLIYILFIYSRTAFYRQPEIIVSGNENGTLAAGATLGVTIVVCARNELENLKELLPLLDAQEYPNFDVLVMDDRSSDGTQQYLDSVVTQFRYVRHMRIEKEHEHITPKKYALTIALKKTANPVVLLTDADCRPETNCWLAGMIAPLARAEKAITLGFSPYYYQPGFLNLLIRSETLFTAVQYFSLALASRPYMGVGRNLSYRTNLFFENKGFYSHINVTGGDDDLFINEVATGRNTAICLHPDTFVWSAPKTTWSEWRQQKHRHLHVGRYYKPGNKIRLAFLVGSHLLSWIFALAVGGVVLYHELEAVAFSPNEWLLLQLGTGVFVFRLLTFWGVVGRISYRLAHTVHWTFMPFMDVILAMYYGLASLKTLVIRPKKRIYWR</sequence>
<comment type="caution">
    <text evidence="3">The sequence shown here is derived from an EMBL/GenBank/DDBJ whole genome shotgun (WGS) entry which is preliminary data.</text>
</comment>
<dbReference type="Pfam" id="PF00535">
    <property type="entry name" value="Glycos_transf_2"/>
    <property type="match status" value="1"/>
</dbReference>
<evidence type="ECO:0000259" key="2">
    <source>
        <dbReference type="Pfam" id="PF00535"/>
    </source>
</evidence>
<keyword evidence="4" id="KW-1185">Reference proteome</keyword>
<dbReference type="Gene3D" id="3.90.550.10">
    <property type="entry name" value="Spore Coat Polysaccharide Biosynthesis Protein SpsA, Chain A"/>
    <property type="match status" value="1"/>
</dbReference>
<keyword evidence="1" id="KW-0812">Transmembrane</keyword>
<dbReference type="AlphaFoldDB" id="A0A927AUU1"/>
<protein>
    <submittedName>
        <fullName evidence="3">Glycosyltransferase</fullName>
    </submittedName>
</protein>
<dbReference type="RefSeq" id="WP_190891684.1">
    <property type="nucleotide sequence ID" value="NZ_JACWZY010000037.1"/>
</dbReference>
<feature type="domain" description="Glycosyltransferase 2-like" evidence="2">
    <location>
        <begin position="54"/>
        <end position="186"/>
    </location>
</feature>
<organism evidence="3 4">
    <name type="scientific">Spirosoma profusum</name>
    <dbReference type="NCBI Taxonomy" id="2771354"/>
    <lineage>
        <taxon>Bacteria</taxon>
        <taxon>Pseudomonadati</taxon>
        <taxon>Bacteroidota</taxon>
        <taxon>Cytophagia</taxon>
        <taxon>Cytophagales</taxon>
        <taxon>Cytophagaceae</taxon>
        <taxon>Spirosoma</taxon>
    </lineage>
</organism>
<evidence type="ECO:0000313" key="4">
    <source>
        <dbReference type="Proteomes" id="UP000598820"/>
    </source>
</evidence>
<evidence type="ECO:0000256" key="1">
    <source>
        <dbReference type="SAM" id="Phobius"/>
    </source>
</evidence>
<feature type="transmembrane region" description="Helical" evidence="1">
    <location>
        <begin position="330"/>
        <end position="350"/>
    </location>
</feature>
<gene>
    <name evidence="3" type="ORF">IC229_29510</name>
</gene>
<dbReference type="EMBL" id="JACWZY010000037">
    <property type="protein sequence ID" value="MBD2704806.1"/>
    <property type="molecule type" value="Genomic_DNA"/>
</dbReference>
<dbReference type="PANTHER" id="PTHR48090:SF7">
    <property type="entry name" value="RFBJ PROTEIN"/>
    <property type="match status" value="1"/>
</dbReference>
<evidence type="ECO:0000313" key="3">
    <source>
        <dbReference type="EMBL" id="MBD2704806.1"/>
    </source>
</evidence>
<feature type="transmembrane region" description="Helical" evidence="1">
    <location>
        <begin position="362"/>
        <end position="380"/>
    </location>
</feature>
<feature type="transmembrane region" description="Helical" evidence="1">
    <location>
        <begin position="294"/>
        <end position="318"/>
    </location>
</feature>
<dbReference type="Proteomes" id="UP000598820">
    <property type="component" value="Unassembled WGS sequence"/>
</dbReference>
<keyword evidence="1" id="KW-1133">Transmembrane helix</keyword>
<accession>A0A927AUU1</accession>
<proteinExistence type="predicted"/>
<dbReference type="InterPro" id="IPR029044">
    <property type="entry name" value="Nucleotide-diphossugar_trans"/>
</dbReference>
<feature type="transmembrane region" description="Helical" evidence="1">
    <location>
        <begin position="6"/>
        <end position="24"/>
    </location>
</feature>